<gene>
    <name evidence="3" type="ORF">UFOVP1079_36</name>
    <name evidence="4" type="ORF">UFOVP1320_40</name>
    <name evidence="5" type="ORF">UFOVP1431_15</name>
    <name evidence="6" type="ORF">UFOVP1527_16</name>
    <name evidence="1" type="ORF">UFOVP548_55</name>
    <name evidence="2" type="ORF">UFOVP904_55</name>
</gene>
<dbReference type="EMBL" id="LR797037">
    <property type="protein sequence ID" value="CAB4182720.1"/>
    <property type="molecule type" value="Genomic_DNA"/>
</dbReference>
<evidence type="ECO:0000313" key="6">
    <source>
        <dbReference type="EMBL" id="CAB5227205.1"/>
    </source>
</evidence>
<evidence type="ECO:0000313" key="2">
    <source>
        <dbReference type="EMBL" id="CAB4170215.1"/>
    </source>
</evidence>
<accession>A0A6J5MXU2</accession>
<proteinExistence type="predicted"/>
<reference evidence="1" key="1">
    <citation type="submission" date="2020-04" db="EMBL/GenBank/DDBJ databases">
        <authorList>
            <person name="Chiriac C."/>
            <person name="Salcher M."/>
            <person name="Ghai R."/>
            <person name="Kavagutti S V."/>
        </authorList>
    </citation>
    <scope>NUCLEOTIDE SEQUENCE</scope>
</reference>
<dbReference type="EMBL" id="LR797269">
    <property type="protein sequence ID" value="CAB4197922.1"/>
    <property type="molecule type" value="Genomic_DNA"/>
</dbReference>
<evidence type="ECO:0000313" key="3">
    <source>
        <dbReference type="EMBL" id="CAB4182720.1"/>
    </source>
</evidence>
<evidence type="ECO:0000313" key="4">
    <source>
        <dbReference type="EMBL" id="CAB4197922.1"/>
    </source>
</evidence>
<dbReference type="EMBL" id="LR796520">
    <property type="protein sequence ID" value="CAB4149886.1"/>
    <property type="molecule type" value="Genomic_DNA"/>
</dbReference>
<dbReference type="EMBL" id="LR797378">
    <property type="protein sequence ID" value="CAB4211668.1"/>
    <property type="molecule type" value="Genomic_DNA"/>
</dbReference>
<sequence>MSDTPRTDLAQHNMGSVAEPHYIVDVEVARDLERELADAIAKERERCALVCEEFYSVENLAQKCAEAIRKGEIKDGNAD</sequence>
<evidence type="ECO:0000313" key="5">
    <source>
        <dbReference type="EMBL" id="CAB4211668.1"/>
    </source>
</evidence>
<evidence type="ECO:0000313" key="1">
    <source>
        <dbReference type="EMBL" id="CAB4149886.1"/>
    </source>
</evidence>
<dbReference type="EMBL" id="LR798373">
    <property type="protein sequence ID" value="CAB5227205.1"/>
    <property type="molecule type" value="Genomic_DNA"/>
</dbReference>
<dbReference type="EMBL" id="LR796851">
    <property type="protein sequence ID" value="CAB4170215.1"/>
    <property type="molecule type" value="Genomic_DNA"/>
</dbReference>
<organism evidence="1">
    <name type="scientific">uncultured Caudovirales phage</name>
    <dbReference type="NCBI Taxonomy" id="2100421"/>
    <lineage>
        <taxon>Viruses</taxon>
        <taxon>Duplodnaviria</taxon>
        <taxon>Heunggongvirae</taxon>
        <taxon>Uroviricota</taxon>
        <taxon>Caudoviricetes</taxon>
        <taxon>Peduoviridae</taxon>
        <taxon>Maltschvirus</taxon>
        <taxon>Maltschvirus maltsch</taxon>
    </lineage>
</organism>
<name>A0A6J5MXU2_9CAUD</name>
<protein>
    <submittedName>
        <fullName evidence="1">Uncharacterized protein</fullName>
    </submittedName>
</protein>